<dbReference type="Proteomes" id="UP000657385">
    <property type="component" value="Unassembled WGS sequence"/>
</dbReference>
<reference evidence="3" key="1">
    <citation type="submission" date="2020-11" db="EMBL/GenBank/DDBJ databases">
        <title>Isolation and identification of active actinomycetes.</title>
        <authorList>
            <person name="Yu B."/>
        </authorList>
    </citation>
    <scope>NUCLEOTIDE SEQUENCE</scope>
    <source>
        <strain evidence="3">NEAU-YB345</strain>
    </source>
</reference>
<evidence type="ECO:0000313" key="3">
    <source>
        <dbReference type="EMBL" id="MBF9073812.1"/>
    </source>
</evidence>
<dbReference type="PANTHER" id="PTHR34475">
    <property type="match status" value="1"/>
</dbReference>
<comment type="caution">
    <text evidence="3">The sequence shown here is derived from an EMBL/GenBank/DDBJ whole genome shotgun (WGS) entry which is preliminary data.</text>
</comment>
<dbReference type="AlphaFoldDB" id="A0A931BEI6"/>
<organism evidence="3 4">
    <name type="scientific">Streptacidiphilus fuscans</name>
    <dbReference type="NCBI Taxonomy" id="2789292"/>
    <lineage>
        <taxon>Bacteria</taxon>
        <taxon>Bacillati</taxon>
        <taxon>Actinomycetota</taxon>
        <taxon>Actinomycetes</taxon>
        <taxon>Kitasatosporales</taxon>
        <taxon>Streptomycetaceae</taxon>
        <taxon>Streptacidiphilus</taxon>
    </lineage>
</organism>
<dbReference type="Gene3D" id="1.10.260.40">
    <property type="entry name" value="lambda repressor-like DNA-binding domains"/>
    <property type="match status" value="1"/>
</dbReference>
<keyword evidence="1" id="KW-1133">Transmembrane helix</keyword>
<evidence type="ECO:0000313" key="4">
    <source>
        <dbReference type="Proteomes" id="UP000657385"/>
    </source>
</evidence>
<dbReference type="InterPro" id="IPR010982">
    <property type="entry name" value="Lambda_DNA-bd_dom_sf"/>
</dbReference>
<dbReference type="InterPro" id="IPR025194">
    <property type="entry name" value="RodZ-like_C"/>
</dbReference>
<feature type="transmembrane region" description="Helical" evidence="1">
    <location>
        <begin position="133"/>
        <end position="154"/>
    </location>
</feature>
<keyword evidence="1" id="KW-0812">Transmembrane</keyword>
<dbReference type="PANTHER" id="PTHR34475:SF1">
    <property type="entry name" value="CYTOSKELETON PROTEIN RODZ"/>
    <property type="match status" value="1"/>
</dbReference>
<sequence>MPKAPSFPKPPSVFDPAEAPEAPVLPGAYQPTIGQVLGSARTAAELTVDEVSARTRVRVPIVHAIEDDDFVRCGGDFYARGHIRAIAQAVGVDGDELVRRYDAAHGGNPADAKVPLFETSGDRRISTDRRRPNWTAAMVAAIVVVIAVIGFNLASSGPKAPVAQAATPATTASPSIGPVLHPSLPPVTQVKPSAIAAAPAGKVTVKLVAQNADSWLLVKDASGKSLFQGDLTQGQTQTFTDAKQLKLVLGNAGAVHVWANGKDLGMAGQTGQVVNVTYTPGDPVAG</sequence>
<protein>
    <submittedName>
        <fullName evidence="3">DUF4115 domain-containing protein</fullName>
    </submittedName>
</protein>
<accession>A0A931BEI6</accession>
<proteinExistence type="predicted"/>
<dbReference type="EMBL" id="JADPRT010000026">
    <property type="protein sequence ID" value="MBF9073812.1"/>
    <property type="molecule type" value="Genomic_DNA"/>
</dbReference>
<keyword evidence="1" id="KW-0472">Membrane</keyword>
<dbReference type="Pfam" id="PF13464">
    <property type="entry name" value="RodZ_C"/>
    <property type="match status" value="1"/>
</dbReference>
<feature type="domain" description="Cytoskeleton protein RodZ-like C-terminal" evidence="2">
    <location>
        <begin position="211"/>
        <end position="277"/>
    </location>
</feature>
<name>A0A931BEI6_9ACTN</name>
<keyword evidence="4" id="KW-1185">Reference proteome</keyword>
<gene>
    <name evidence="3" type="ORF">I2501_37940</name>
</gene>
<evidence type="ECO:0000259" key="2">
    <source>
        <dbReference type="Pfam" id="PF13464"/>
    </source>
</evidence>
<evidence type="ECO:0000256" key="1">
    <source>
        <dbReference type="SAM" id="Phobius"/>
    </source>
</evidence>
<dbReference type="Pfam" id="PF13413">
    <property type="entry name" value="HTH_25"/>
    <property type="match status" value="1"/>
</dbReference>
<dbReference type="GO" id="GO:0003677">
    <property type="term" value="F:DNA binding"/>
    <property type="evidence" value="ECO:0007669"/>
    <property type="project" value="InterPro"/>
</dbReference>
<dbReference type="InterPro" id="IPR050400">
    <property type="entry name" value="Bact_Cytoskel_RodZ"/>
</dbReference>